<feature type="region of interest" description="Disordered" evidence="2">
    <location>
        <begin position="1"/>
        <end position="126"/>
    </location>
</feature>
<accession>W3XIU0</accession>
<evidence type="ECO:0000313" key="3">
    <source>
        <dbReference type="EMBL" id="ETS85146.1"/>
    </source>
</evidence>
<organism evidence="3 4">
    <name type="scientific">Pestalotiopsis fici (strain W106-1 / CGMCC3.15140)</name>
    <dbReference type="NCBI Taxonomy" id="1229662"/>
    <lineage>
        <taxon>Eukaryota</taxon>
        <taxon>Fungi</taxon>
        <taxon>Dikarya</taxon>
        <taxon>Ascomycota</taxon>
        <taxon>Pezizomycotina</taxon>
        <taxon>Sordariomycetes</taxon>
        <taxon>Xylariomycetidae</taxon>
        <taxon>Amphisphaeriales</taxon>
        <taxon>Sporocadaceae</taxon>
        <taxon>Pestalotiopsis</taxon>
    </lineage>
</organism>
<feature type="region of interest" description="Disordered" evidence="2">
    <location>
        <begin position="462"/>
        <end position="523"/>
    </location>
</feature>
<dbReference type="RefSeq" id="XP_007829943.1">
    <property type="nucleotide sequence ID" value="XM_007831752.1"/>
</dbReference>
<evidence type="ECO:0000313" key="4">
    <source>
        <dbReference type="Proteomes" id="UP000030651"/>
    </source>
</evidence>
<reference evidence="4" key="1">
    <citation type="journal article" date="2015" name="BMC Genomics">
        <title>Genomic and transcriptomic analysis of the endophytic fungus Pestalotiopsis fici reveals its lifestyle and high potential for synthesis of natural products.</title>
        <authorList>
            <person name="Wang X."/>
            <person name="Zhang X."/>
            <person name="Liu L."/>
            <person name="Xiang M."/>
            <person name="Wang W."/>
            <person name="Sun X."/>
            <person name="Che Y."/>
            <person name="Guo L."/>
            <person name="Liu G."/>
            <person name="Guo L."/>
            <person name="Wang C."/>
            <person name="Yin W.B."/>
            <person name="Stadler M."/>
            <person name="Zhang X."/>
            <person name="Liu X."/>
        </authorList>
    </citation>
    <scope>NUCLEOTIDE SEQUENCE [LARGE SCALE GENOMIC DNA]</scope>
    <source>
        <strain evidence="4">W106-1 / CGMCC3.15140</strain>
    </source>
</reference>
<dbReference type="EMBL" id="KI912110">
    <property type="protein sequence ID" value="ETS85146.1"/>
    <property type="molecule type" value="Genomic_DNA"/>
</dbReference>
<dbReference type="AlphaFoldDB" id="W3XIU0"/>
<keyword evidence="4" id="KW-1185">Reference proteome</keyword>
<dbReference type="GeneID" id="19268184"/>
<proteinExistence type="predicted"/>
<gene>
    <name evidence="3" type="ORF">PFICI_03171</name>
</gene>
<dbReference type="InParanoid" id="W3XIU0"/>
<feature type="compositionally biased region" description="Polar residues" evidence="2">
    <location>
        <begin position="511"/>
        <end position="523"/>
    </location>
</feature>
<protein>
    <submittedName>
        <fullName evidence="3">Uncharacterized protein</fullName>
    </submittedName>
</protein>
<feature type="compositionally biased region" description="Acidic residues" evidence="2">
    <location>
        <begin position="476"/>
        <end position="488"/>
    </location>
</feature>
<feature type="compositionally biased region" description="Basic and acidic residues" evidence="2">
    <location>
        <begin position="80"/>
        <end position="104"/>
    </location>
</feature>
<feature type="coiled-coil region" evidence="1">
    <location>
        <begin position="771"/>
        <end position="802"/>
    </location>
</feature>
<sequence>MADPPPPENPVDGAQGTGGSKKRKDLGDQRPAENIMGESQGAQTSHTAAIGNTVDQEHDENAGENVALPAQNQAYVPFMRDGDHETAEKQVTFDEAAKKNDGGQKLKKKSGKSKEPKVEEDIDDNRWPESMGGLKVVRHLVVRPGERWPRRNEEAVGADNSLDDVAPNDDRWMGAVQQVMAQISMADRDTDVGIRRAYQHQFLGNDSSQKTRLMPVGASLVPNGASLVPLNFEHQTMNDHFRGTLDKRVRLCHLSGVQCLIIAKYEYLVQSPSYFIDEELWVKDVIKTPDIDFLCNVGSNNGVRTLRLSPGQTVDVPDEWCISNKDREVMTLEEVRRVQRLMVQLVREGLPIEVYDNIVEIILLSDPRDTISNCYAWRAWKKQNRPLTFNQYEAIRCCNIGVEPTIIRKAIEASGLQFFRQSKMIFDGSRPINLCAGNGHGVSHDNEEVPGVSRPTNLQKELAADEQQRRENNEQQIDDGDDAMDDDRDSGKVIGKGKSPETSVKRPTPGRGTSSNNDSNLSIQLEGTEARVIEFVEVISENISESNNQVKASTANIDEKLEEAKIAADGRSKEISDIGKTVASMNDGVKSINDEIHTSLPSIGEQLKEAKVTANGQSEGISNIGKTVDDGFKETREQLKEAKLAVNGQSEGISNIGKTVNEGFKETRAKLDESQAVANDRFEKLDKKIDEDLVHKLDGSLSGINDLKTTAQDMGISLSSLANQFATVDEKQDKLMANQESHYMAIQRLEEFRQHEESTRNEQELANQIHRDNMENRIRELEKELADTKEKLHDTANDLTNERKLTKAAIDKRDKAILQLANGERYPNKYYRISKRYVAVASKTASTAVAALAVWKASPRLARAGARWSGPRLQRLGQWLSDKAMDMNRQ</sequence>
<evidence type="ECO:0000256" key="1">
    <source>
        <dbReference type="SAM" id="Coils"/>
    </source>
</evidence>
<evidence type="ECO:0000256" key="2">
    <source>
        <dbReference type="SAM" id="MobiDB-lite"/>
    </source>
</evidence>
<name>W3XIU0_PESFW</name>
<feature type="compositionally biased region" description="Basic and acidic residues" evidence="2">
    <location>
        <begin position="462"/>
        <end position="473"/>
    </location>
</feature>
<keyword evidence="1" id="KW-0175">Coiled coil</keyword>
<dbReference type="Proteomes" id="UP000030651">
    <property type="component" value="Unassembled WGS sequence"/>
</dbReference>
<dbReference type="KEGG" id="pfy:PFICI_03171"/>
<feature type="compositionally biased region" description="Basic and acidic residues" evidence="2">
    <location>
        <begin position="112"/>
        <end position="126"/>
    </location>
</feature>
<dbReference type="HOGENOM" id="CLU_324418_0_0_1"/>